<dbReference type="GO" id="GO:0005886">
    <property type="term" value="C:plasma membrane"/>
    <property type="evidence" value="ECO:0007669"/>
    <property type="project" value="UniProtKB-SubCell"/>
</dbReference>
<dbReference type="KEGG" id="mmar:MODMU_2680"/>
<dbReference type="AlphaFoldDB" id="I4EXJ6"/>
<dbReference type="PANTHER" id="PTHR30250">
    <property type="entry name" value="PST FAMILY PREDICTED COLANIC ACID TRANSPORTER"/>
    <property type="match status" value="1"/>
</dbReference>
<organism evidence="7 8">
    <name type="scientific">Modestobacter italicus (strain DSM 44449 / CECT 9708 / BC 501)</name>
    <dbReference type="NCBI Taxonomy" id="2732864"/>
    <lineage>
        <taxon>Bacteria</taxon>
        <taxon>Bacillati</taxon>
        <taxon>Actinomycetota</taxon>
        <taxon>Actinomycetes</taxon>
        <taxon>Geodermatophilales</taxon>
        <taxon>Geodermatophilaceae</taxon>
        <taxon>Modestobacter</taxon>
    </lineage>
</organism>
<evidence type="ECO:0000313" key="7">
    <source>
        <dbReference type="EMBL" id="CCH88109.1"/>
    </source>
</evidence>
<feature type="transmembrane region" description="Helical" evidence="6">
    <location>
        <begin position="181"/>
        <end position="202"/>
    </location>
</feature>
<dbReference type="PANTHER" id="PTHR30250:SF11">
    <property type="entry name" value="O-ANTIGEN TRANSPORTER-RELATED"/>
    <property type="match status" value="1"/>
</dbReference>
<accession>I4EXJ6</accession>
<protein>
    <submittedName>
        <fullName evidence="7">Polysaccharide biosynthesis protein</fullName>
    </submittedName>
</protein>
<feature type="transmembrane region" description="Helical" evidence="6">
    <location>
        <begin position="368"/>
        <end position="388"/>
    </location>
</feature>
<feature type="transmembrane region" description="Helical" evidence="6">
    <location>
        <begin position="117"/>
        <end position="138"/>
    </location>
</feature>
<dbReference type="HOGENOM" id="CLU_606652_0_0_11"/>
<dbReference type="EMBL" id="FO203431">
    <property type="protein sequence ID" value="CCH88109.1"/>
    <property type="molecule type" value="Genomic_DNA"/>
</dbReference>
<proteinExistence type="predicted"/>
<feature type="transmembrane region" description="Helical" evidence="6">
    <location>
        <begin position="88"/>
        <end position="111"/>
    </location>
</feature>
<feature type="transmembrane region" description="Helical" evidence="6">
    <location>
        <begin position="337"/>
        <end position="356"/>
    </location>
</feature>
<evidence type="ECO:0000256" key="6">
    <source>
        <dbReference type="SAM" id="Phobius"/>
    </source>
</evidence>
<dbReference type="OrthoDB" id="5188570at2"/>
<dbReference type="eggNOG" id="COG2244">
    <property type="taxonomic scope" value="Bacteria"/>
</dbReference>
<evidence type="ECO:0000313" key="8">
    <source>
        <dbReference type="Proteomes" id="UP000006461"/>
    </source>
</evidence>
<keyword evidence="3 6" id="KW-0812">Transmembrane</keyword>
<name>I4EXJ6_MODI5</name>
<sequence>MSLPGPPRAAHRPALASLHVPLWSIVQAGVQMGVALLSARWLGPGDRGTLVLATTVASLLLLVSSVGTGAASRVVLAEPGRWWTWSRYLRLAAVLTVPHLVLAATVGVYLVTVLSGAGAGVRVAFVVYAVAALGAHLVREGLHGLGRHRTSIVLDVVAAAAQLALVAAAHAAAVYSATTALVIAAACYTGALLTGAVIGWRADAHSRTVAPAVVTTREWWHRVGESLAFSRFALVAALGQYYVVSGDRLVLGALGRSDQVGIYSVASTLASLAVMAALALTAPITRKTAERGSLQAWERAHVPVLALTGAAAVGVAVGGWFAIPLLLGPEFDQARTLLPVFCAAAVPYASCSIDAAASAGLRDLRTGAVAAVVGSVVMTALATAGYAAWGTHGVAIAVLVTYLVMACIARVRLRRAATALAAR</sequence>
<evidence type="ECO:0000256" key="3">
    <source>
        <dbReference type="ARBA" id="ARBA00022692"/>
    </source>
</evidence>
<keyword evidence="8" id="KW-1185">Reference proteome</keyword>
<evidence type="ECO:0000256" key="5">
    <source>
        <dbReference type="ARBA" id="ARBA00023136"/>
    </source>
</evidence>
<feature type="transmembrane region" description="Helical" evidence="6">
    <location>
        <begin position="20"/>
        <end position="43"/>
    </location>
</feature>
<dbReference type="Proteomes" id="UP000006461">
    <property type="component" value="Chromosome"/>
</dbReference>
<evidence type="ECO:0000256" key="4">
    <source>
        <dbReference type="ARBA" id="ARBA00022989"/>
    </source>
</evidence>
<feature type="transmembrane region" description="Helical" evidence="6">
    <location>
        <begin position="394"/>
        <end position="413"/>
    </location>
</feature>
<keyword evidence="5 6" id="KW-0472">Membrane</keyword>
<feature type="transmembrane region" description="Helical" evidence="6">
    <location>
        <begin position="49"/>
        <end position="76"/>
    </location>
</feature>
<dbReference type="InterPro" id="IPR050833">
    <property type="entry name" value="Poly_Biosynth_Transport"/>
</dbReference>
<feature type="transmembrane region" description="Helical" evidence="6">
    <location>
        <begin position="150"/>
        <end position="175"/>
    </location>
</feature>
<feature type="transmembrane region" description="Helical" evidence="6">
    <location>
        <begin position="304"/>
        <end position="325"/>
    </location>
</feature>
<comment type="subcellular location">
    <subcellularLocation>
        <location evidence="1">Cell membrane</location>
        <topology evidence="1">Multi-pass membrane protein</topology>
    </subcellularLocation>
</comment>
<keyword evidence="4 6" id="KW-1133">Transmembrane helix</keyword>
<gene>
    <name evidence="7" type="ordered locus">MODMU_2680</name>
</gene>
<reference evidence="7 8" key="1">
    <citation type="journal article" date="2012" name="J. Bacteriol.">
        <title>Genome Sequence of Radiation-Resistant Modestobacter marinus Strain BC501, a Representative Actinobacterium That Thrives on Calcareous Stone Surfaces.</title>
        <authorList>
            <person name="Normand P."/>
            <person name="Gury J."/>
            <person name="Pujic P."/>
            <person name="Chouaia B."/>
            <person name="Crotti E."/>
            <person name="Brusetti L."/>
            <person name="Daffonchio D."/>
            <person name="Vacherie B."/>
            <person name="Barbe V."/>
            <person name="Medigue C."/>
            <person name="Calteau A."/>
            <person name="Ghodhbane-Gtari F."/>
            <person name="Essoussi I."/>
            <person name="Nouioui I."/>
            <person name="Abbassi-Ghozzi I."/>
            <person name="Gtari M."/>
        </authorList>
    </citation>
    <scope>NUCLEOTIDE SEQUENCE [LARGE SCALE GENOMIC DNA]</scope>
    <source>
        <strain evidence="8">BC 501</strain>
    </source>
</reference>
<dbReference type="STRING" id="477641.MODMU_2680"/>
<feature type="transmembrane region" description="Helical" evidence="6">
    <location>
        <begin position="262"/>
        <end position="284"/>
    </location>
</feature>
<evidence type="ECO:0000256" key="1">
    <source>
        <dbReference type="ARBA" id="ARBA00004651"/>
    </source>
</evidence>
<keyword evidence="2" id="KW-1003">Cell membrane</keyword>
<feature type="transmembrane region" description="Helical" evidence="6">
    <location>
        <begin position="223"/>
        <end position="242"/>
    </location>
</feature>
<evidence type="ECO:0000256" key="2">
    <source>
        <dbReference type="ARBA" id="ARBA00022475"/>
    </source>
</evidence>
<dbReference type="OMA" id="VMACIAR"/>